<name>A0A9X3C4E5_9MYCO</name>
<protein>
    <submittedName>
        <fullName evidence="1">Uncharacterized protein</fullName>
    </submittedName>
</protein>
<proteinExistence type="predicted"/>
<keyword evidence="2" id="KW-1185">Reference proteome</keyword>
<accession>A0A9X3C4E5</accession>
<gene>
    <name evidence="1" type="ORF">H7K45_27880</name>
</gene>
<evidence type="ECO:0000313" key="1">
    <source>
        <dbReference type="EMBL" id="MCV7424371.1"/>
    </source>
</evidence>
<organism evidence="1 2">
    <name type="scientific">Mycobacterium yunnanensis</name>
    <dbReference type="NCBI Taxonomy" id="368477"/>
    <lineage>
        <taxon>Bacteria</taxon>
        <taxon>Bacillati</taxon>
        <taxon>Actinomycetota</taxon>
        <taxon>Actinomycetes</taxon>
        <taxon>Mycobacteriales</taxon>
        <taxon>Mycobacteriaceae</taxon>
        <taxon>Mycobacterium</taxon>
    </lineage>
</organism>
<dbReference type="RefSeq" id="WP_263999436.1">
    <property type="nucleotide sequence ID" value="NZ_JACKVK010000014.1"/>
</dbReference>
<dbReference type="EMBL" id="JACKVK010000014">
    <property type="protein sequence ID" value="MCV7424371.1"/>
    <property type="molecule type" value="Genomic_DNA"/>
</dbReference>
<reference evidence="1" key="1">
    <citation type="submission" date="2020-07" db="EMBL/GenBank/DDBJ databases">
        <authorList>
            <person name="Pettersson B.M.F."/>
            <person name="Behra P.R.K."/>
            <person name="Ramesh M."/>
            <person name="Das S."/>
            <person name="Dasgupta S."/>
            <person name="Kirsebom L.A."/>
        </authorList>
    </citation>
    <scope>NUCLEOTIDE SEQUENCE</scope>
    <source>
        <strain evidence="1">DSM 44838</strain>
    </source>
</reference>
<sequence>MEKRLSDHAEALYAEANFRSVTGGHEGFIPDHLLSELEDYDPEVVQELVDAGRWDDETEGYRISNTLVVQEIANKIANDPTPG</sequence>
<dbReference type="Proteomes" id="UP001141629">
    <property type="component" value="Unassembled WGS sequence"/>
</dbReference>
<reference evidence="1" key="2">
    <citation type="journal article" date="2022" name="BMC Genomics">
        <title>Comparative genome analysis of mycobacteria focusing on tRNA and non-coding RNA.</title>
        <authorList>
            <person name="Behra P.R.K."/>
            <person name="Pettersson B.M.F."/>
            <person name="Ramesh M."/>
            <person name="Das S."/>
            <person name="Dasgupta S."/>
            <person name="Kirsebom L.A."/>
        </authorList>
    </citation>
    <scope>NUCLEOTIDE SEQUENCE</scope>
    <source>
        <strain evidence="1">DSM 44838</strain>
    </source>
</reference>
<dbReference type="AlphaFoldDB" id="A0A9X3C4E5"/>
<comment type="caution">
    <text evidence="1">The sequence shown here is derived from an EMBL/GenBank/DDBJ whole genome shotgun (WGS) entry which is preliminary data.</text>
</comment>
<evidence type="ECO:0000313" key="2">
    <source>
        <dbReference type="Proteomes" id="UP001141629"/>
    </source>
</evidence>